<dbReference type="EMBL" id="JAFNEN010002477">
    <property type="protein sequence ID" value="KAG8172672.1"/>
    <property type="molecule type" value="Genomic_DNA"/>
</dbReference>
<comment type="caution">
    <text evidence="2">The sequence shown here is derived from an EMBL/GenBank/DDBJ whole genome shotgun (WGS) entry which is preliminary data.</text>
</comment>
<evidence type="ECO:0000313" key="3">
    <source>
        <dbReference type="Proteomes" id="UP000827092"/>
    </source>
</evidence>
<feature type="region of interest" description="Disordered" evidence="1">
    <location>
        <begin position="148"/>
        <end position="169"/>
    </location>
</feature>
<gene>
    <name evidence="2" type="ORF">JTE90_026099</name>
</gene>
<keyword evidence="3" id="KW-1185">Reference proteome</keyword>
<evidence type="ECO:0000256" key="1">
    <source>
        <dbReference type="SAM" id="MobiDB-lite"/>
    </source>
</evidence>
<dbReference type="AlphaFoldDB" id="A0AAV6TLM4"/>
<reference evidence="2 3" key="1">
    <citation type="journal article" date="2022" name="Nat. Ecol. Evol.">
        <title>A masculinizing supergene underlies an exaggerated male reproductive morph in a spider.</title>
        <authorList>
            <person name="Hendrickx F."/>
            <person name="De Corte Z."/>
            <person name="Sonet G."/>
            <person name="Van Belleghem S.M."/>
            <person name="Kostlbacher S."/>
            <person name="Vangestel C."/>
        </authorList>
    </citation>
    <scope>NUCLEOTIDE SEQUENCE [LARGE SCALE GENOMIC DNA]</scope>
    <source>
        <strain evidence="2">W744_W776</strain>
    </source>
</reference>
<sequence length="207" mass="23270">MLGNMNQQLRAVHPLRSIEAIKGKRRNQGYKDLVTRFVCDLSEAGVGMSSPRVSLTTSPPPSDESTIVYDVGEAMSGSLNFGDETEVYNWAEEYISGLERESSRVPHSKWEERYLDSALVISDIDPGEALRLSEAYLLLSLSAGNGKRPVRGARRNKTPGAGLSNRKRKRDEYAKLQRLYRKSRSACYDSLFSKATFSNEFLRALFH</sequence>
<accession>A0AAV6TLM4</accession>
<name>A0AAV6TLM4_9ARAC</name>
<organism evidence="2 3">
    <name type="scientific">Oedothorax gibbosus</name>
    <dbReference type="NCBI Taxonomy" id="931172"/>
    <lineage>
        <taxon>Eukaryota</taxon>
        <taxon>Metazoa</taxon>
        <taxon>Ecdysozoa</taxon>
        <taxon>Arthropoda</taxon>
        <taxon>Chelicerata</taxon>
        <taxon>Arachnida</taxon>
        <taxon>Araneae</taxon>
        <taxon>Araneomorphae</taxon>
        <taxon>Entelegynae</taxon>
        <taxon>Araneoidea</taxon>
        <taxon>Linyphiidae</taxon>
        <taxon>Erigoninae</taxon>
        <taxon>Oedothorax</taxon>
    </lineage>
</organism>
<protein>
    <submittedName>
        <fullName evidence="2">Uncharacterized protein</fullName>
    </submittedName>
</protein>
<dbReference type="Proteomes" id="UP000827092">
    <property type="component" value="Unassembled WGS sequence"/>
</dbReference>
<feature type="compositionally biased region" description="Basic residues" evidence="1">
    <location>
        <begin position="148"/>
        <end position="157"/>
    </location>
</feature>
<proteinExistence type="predicted"/>
<evidence type="ECO:0000313" key="2">
    <source>
        <dbReference type="EMBL" id="KAG8172672.1"/>
    </source>
</evidence>